<dbReference type="Pfam" id="PF00356">
    <property type="entry name" value="LacI"/>
    <property type="match status" value="1"/>
</dbReference>
<dbReference type="SMART" id="SM00354">
    <property type="entry name" value="HTH_LACI"/>
    <property type="match status" value="1"/>
</dbReference>
<dbReference type="InterPro" id="IPR010982">
    <property type="entry name" value="Lambda_DNA-bd_dom_sf"/>
</dbReference>
<protein>
    <submittedName>
        <fullName evidence="5">LacI family transcriptional regulator</fullName>
    </submittedName>
</protein>
<comment type="caution">
    <text evidence="5">The sequence shown here is derived from an EMBL/GenBank/DDBJ whole genome shotgun (WGS) entry which is preliminary data.</text>
</comment>
<dbReference type="CDD" id="cd01392">
    <property type="entry name" value="HTH_LacI"/>
    <property type="match status" value="1"/>
</dbReference>
<dbReference type="SUPFAM" id="SSF53822">
    <property type="entry name" value="Periplasmic binding protein-like I"/>
    <property type="match status" value="1"/>
</dbReference>
<dbReference type="Proteomes" id="UP000192448">
    <property type="component" value="Unassembled WGS sequence"/>
</dbReference>
<dbReference type="OrthoDB" id="59108at2"/>
<reference evidence="5 6" key="1">
    <citation type="submission" date="2017-02" db="EMBL/GenBank/DDBJ databases">
        <title>The new phylogeny of genus Mycobacterium.</title>
        <authorList>
            <person name="Tortoli E."/>
            <person name="Trovato A."/>
            <person name="Cirillo D.M."/>
        </authorList>
    </citation>
    <scope>NUCLEOTIDE SEQUENCE [LARGE SCALE GENOMIC DNA]</scope>
    <source>
        <strain evidence="5 6">RW6</strain>
    </source>
</reference>
<proteinExistence type="predicted"/>
<gene>
    <name evidence="5" type="ORF">BST13_05985</name>
</gene>
<evidence type="ECO:0000256" key="2">
    <source>
        <dbReference type="ARBA" id="ARBA00023125"/>
    </source>
</evidence>
<evidence type="ECO:0000313" key="6">
    <source>
        <dbReference type="Proteomes" id="UP000192448"/>
    </source>
</evidence>
<dbReference type="InterPro" id="IPR046335">
    <property type="entry name" value="LacI/GalR-like_sensor"/>
</dbReference>
<dbReference type="PANTHER" id="PTHR30146:SF138">
    <property type="entry name" value="TRANSCRIPTIONAL REGULATORY PROTEIN"/>
    <property type="match status" value="1"/>
</dbReference>
<evidence type="ECO:0000256" key="3">
    <source>
        <dbReference type="ARBA" id="ARBA00023163"/>
    </source>
</evidence>
<evidence type="ECO:0000313" key="5">
    <source>
        <dbReference type="EMBL" id="ORA38143.1"/>
    </source>
</evidence>
<organism evidence="5 6">
    <name type="scientific">Mycobacterium aquaticum</name>
    <dbReference type="NCBI Taxonomy" id="1927124"/>
    <lineage>
        <taxon>Bacteria</taxon>
        <taxon>Bacillati</taxon>
        <taxon>Actinomycetota</taxon>
        <taxon>Actinomycetes</taxon>
        <taxon>Mycobacteriales</taxon>
        <taxon>Mycobacteriaceae</taxon>
        <taxon>Mycobacterium</taxon>
    </lineage>
</organism>
<dbReference type="PANTHER" id="PTHR30146">
    <property type="entry name" value="LACI-RELATED TRANSCRIPTIONAL REPRESSOR"/>
    <property type="match status" value="1"/>
</dbReference>
<sequence length="350" mass="36771">MVTMHDVARAAGVSQAAVSNVYNHPHKVSTRRRELILKVAADLGYAGPNPAGRSLRTGRVGALGLLLTESLHYAFDDPATSELLKGISEVGEMAEVALTLLPLVGGERLAAGSGVLVTGSVDGFLAYAIPEGHPSFEIAVGRGLPVVVIDGPNPGNLPSVGINDAAGALAIAEHVLGLGHTRVAVIVDRLAPDGKRGRVSAARIRTARDYVMRERLGGYAEAFRNHGLPWSSAYVMEAGGFDYQASRTAARYLLDNAEVTAVLAASDVLAMALMDELEERGLSVPGDMSVVGFDDVPAAERRGLTTVRQPLIDKGREAAQLLIDLIAGRSGRSITLSTELIVRNTCVAAR</sequence>
<dbReference type="RefSeq" id="WP_083161656.1">
    <property type="nucleotide sequence ID" value="NZ_MVHF01000004.1"/>
</dbReference>
<dbReference type="STRING" id="1927124.BST13_05985"/>
<dbReference type="GO" id="GO:0003700">
    <property type="term" value="F:DNA-binding transcription factor activity"/>
    <property type="evidence" value="ECO:0007669"/>
    <property type="project" value="TreeGrafter"/>
</dbReference>
<dbReference type="EMBL" id="MVHF01000004">
    <property type="protein sequence ID" value="ORA38143.1"/>
    <property type="molecule type" value="Genomic_DNA"/>
</dbReference>
<dbReference type="GO" id="GO:0000976">
    <property type="term" value="F:transcription cis-regulatory region binding"/>
    <property type="evidence" value="ECO:0007669"/>
    <property type="project" value="TreeGrafter"/>
</dbReference>
<dbReference type="AlphaFoldDB" id="A0A1X0B780"/>
<dbReference type="Gene3D" id="1.10.260.40">
    <property type="entry name" value="lambda repressor-like DNA-binding domains"/>
    <property type="match status" value="1"/>
</dbReference>
<dbReference type="Pfam" id="PF13377">
    <property type="entry name" value="Peripla_BP_3"/>
    <property type="match status" value="1"/>
</dbReference>
<keyword evidence="2" id="KW-0238">DNA-binding</keyword>
<evidence type="ECO:0000256" key="1">
    <source>
        <dbReference type="ARBA" id="ARBA00023015"/>
    </source>
</evidence>
<dbReference type="PROSITE" id="PS50932">
    <property type="entry name" value="HTH_LACI_2"/>
    <property type="match status" value="1"/>
</dbReference>
<name>A0A1X0B780_9MYCO</name>
<evidence type="ECO:0000259" key="4">
    <source>
        <dbReference type="PROSITE" id="PS50932"/>
    </source>
</evidence>
<feature type="domain" description="HTH lacI-type" evidence="4">
    <location>
        <begin position="2"/>
        <end position="57"/>
    </location>
</feature>
<accession>A0A1X0B780</accession>
<keyword evidence="1" id="KW-0805">Transcription regulation</keyword>
<dbReference type="Gene3D" id="3.40.50.2300">
    <property type="match status" value="2"/>
</dbReference>
<dbReference type="SUPFAM" id="SSF47413">
    <property type="entry name" value="lambda repressor-like DNA-binding domains"/>
    <property type="match status" value="1"/>
</dbReference>
<dbReference type="CDD" id="cd06279">
    <property type="entry name" value="PBP1_LacI-like"/>
    <property type="match status" value="1"/>
</dbReference>
<dbReference type="InterPro" id="IPR000843">
    <property type="entry name" value="HTH_LacI"/>
</dbReference>
<keyword evidence="6" id="KW-1185">Reference proteome</keyword>
<dbReference type="InterPro" id="IPR028082">
    <property type="entry name" value="Peripla_BP_I"/>
</dbReference>
<keyword evidence="3" id="KW-0804">Transcription</keyword>